<name>A0ABW7FBI1_9BURK</name>
<dbReference type="PANTHER" id="PTHR42721:SF3">
    <property type="entry name" value="BETA-D-XYLOSIDASE 5-RELATED"/>
    <property type="match status" value="1"/>
</dbReference>
<feature type="domain" description="PA14" evidence="4">
    <location>
        <begin position="419"/>
        <end position="546"/>
    </location>
</feature>
<protein>
    <submittedName>
        <fullName evidence="5">Glycoside hydrolase family 3 C-terminal domain-containing protein</fullName>
    </submittedName>
</protein>
<reference evidence="5 6" key="1">
    <citation type="submission" date="2024-08" db="EMBL/GenBank/DDBJ databases">
        <authorList>
            <person name="Lu H."/>
        </authorList>
    </citation>
    <scope>NUCLEOTIDE SEQUENCE [LARGE SCALE GENOMIC DNA]</scope>
    <source>
        <strain evidence="5 6">LKC17W</strain>
    </source>
</reference>
<dbReference type="Gene3D" id="3.40.50.1700">
    <property type="entry name" value="Glycoside hydrolase family 3 C-terminal domain"/>
    <property type="match status" value="2"/>
</dbReference>
<evidence type="ECO:0000256" key="2">
    <source>
        <dbReference type="ARBA" id="ARBA00022729"/>
    </source>
</evidence>
<dbReference type="InterPro" id="IPR044993">
    <property type="entry name" value="BXL"/>
</dbReference>
<dbReference type="InterPro" id="IPR013783">
    <property type="entry name" value="Ig-like_fold"/>
</dbReference>
<dbReference type="SUPFAM" id="SSF51445">
    <property type="entry name" value="(Trans)glycosidases"/>
    <property type="match status" value="1"/>
</dbReference>
<dbReference type="PRINTS" id="PR00133">
    <property type="entry name" value="GLHYDRLASE3"/>
</dbReference>
<dbReference type="EMBL" id="JBIGHW010000001">
    <property type="protein sequence ID" value="MFG6439086.1"/>
    <property type="molecule type" value="Genomic_DNA"/>
</dbReference>
<evidence type="ECO:0000313" key="6">
    <source>
        <dbReference type="Proteomes" id="UP001606301"/>
    </source>
</evidence>
<dbReference type="Pfam" id="PF01915">
    <property type="entry name" value="Glyco_hydro_3_C"/>
    <property type="match status" value="1"/>
</dbReference>
<proteinExistence type="inferred from homology"/>
<dbReference type="InterPro" id="IPR001764">
    <property type="entry name" value="Glyco_hydro_3_N"/>
</dbReference>
<dbReference type="Gene3D" id="3.20.20.300">
    <property type="entry name" value="Glycoside hydrolase, family 3, N-terminal domain"/>
    <property type="match status" value="1"/>
</dbReference>
<evidence type="ECO:0000313" key="5">
    <source>
        <dbReference type="EMBL" id="MFG6439086.1"/>
    </source>
</evidence>
<comment type="similarity">
    <text evidence="1">Belongs to the glycosyl hydrolase 3 family.</text>
</comment>
<evidence type="ECO:0000256" key="3">
    <source>
        <dbReference type="ARBA" id="ARBA00022801"/>
    </source>
</evidence>
<dbReference type="InterPro" id="IPR011658">
    <property type="entry name" value="PA14_dom"/>
</dbReference>
<dbReference type="InterPro" id="IPR017853">
    <property type="entry name" value="GH"/>
</dbReference>
<keyword evidence="6" id="KW-1185">Reference proteome</keyword>
<keyword evidence="3 5" id="KW-0378">Hydrolase</keyword>
<dbReference type="PANTHER" id="PTHR42721">
    <property type="entry name" value="SUGAR HYDROLASE-RELATED"/>
    <property type="match status" value="1"/>
</dbReference>
<dbReference type="SUPFAM" id="SSF56988">
    <property type="entry name" value="Anthrax protective antigen"/>
    <property type="match status" value="1"/>
</dbReference>
<dbReference type="Pfam" id="PF00933">
    <property type="entry name" value="Glyco_hydro_3"/>
    <property type="match status" value="1"/>
</dbReference>
<dbReference type="Pfam" id="PF14310">
    <property type="entry name" value="Fn3-like"/>
    <property type="match status" value="1"/>
</dbReference>
<dbReference type="GO" id="GO:0016787">
    <property type="term" value="F:hydrolase activity"/>
    <property type="evidence" value="ECO:0007669"/>
    <property type="project" value="UniProtKB-KW"/>
</dbReference>
<dbReference type="InterPro" id="IPR036962">
    <property type="entry name" value="Glyco_hydro_3_N_sf"/>
</dbReference>
<dbReference type="Proteomes" id="UP001606301">
    <property type="component" value="Unassembled WGS sequence"/>
</dbReference>
<gene>
    <name evidence="5" type="ORF">ACG0Z3_00160</name>
</gene>
<keyword evidence="2" id="KW-0732">Signal</keyword>
<evidence type="ECO:0000259" key="4">
    <source>
        <dbReference type="PROSITE" id="PS51820"/>
    </source>
</evidence>
<dbReference type="InterPro" id="IPR037524">
    <property type="entry name" value="PA14/GLEYA"/>
</dbReference>
<sequence length="816" mass="86922">MTTTMRVEQLLRQLTLAEKAGLMSNANAAVPLLGLPAYDHWTEALHGLVSPGEAATVYPAPIALAASFDTDLLHTIGREITVEGRAAHTRALLRSPVGTGMSEGLSFMAPNLNILRDPRWGRGQETLGECPQLTAQLGVALIRGLQADDRACAVAKHFAVHSGPEPLRFTFEARVSAYDLADTYLPAFRAAVVDGDVGGLMTVYNAVNGQPGASHAGLVQETARATWGFSGFVMSDCNAVRFLHQHHRTAASDAEAVAVAVKSGMDTELYAGPVPAAAAYLDAVAQGLLTEADLDRALARSLAVRERLGVLGVHKADAEAPTADHARTALRAAQQGLVLLKNDGLLPLAVGIQRIAVIGPLADDLDSMLGNYHGQPTQGLTPLQALRERFPGTGFLHAAGANVPMTPVDVPTAWLRTETDTPGLDAERHAGFGPSEVVSRWVDTQALWFGRAGQGFTRWRGWLVAPATGRWQLGSHGTGMSRLWLDDALIADDSHPHAPADCLAAVDLVQGRRYRLRFELMGMPMGFSRLVAFPEVPDALAQAEAAMARADLVLAFVGLNGRLEGEDLPVQLPGFEGGDRQTLALPAEQQQLLAAVQRSGKPWAAIVMAGGAVSDDHIDAAGAVMQAWYPGQEGGRAIAQALAGDVNPAGRLPVTVYRDVADLPPFESYAMTGRTYRYFDGAARYPFGHGLSYTRFDYGNAALSTEVLQAGDGLRVEVDVRNVGSRDGDEVVQVYLTLPGTRHSLRAFTRIHVAAGTMQRVRLELDARQLSHVADDGSRWVGEGRYTLHLGGGQPGTAAPGVALPFDIHGRVQLAN</sequence>
<dbReference type="PROSITE" id="PS51820">
    <property type="entry name" value="PA14"/>
    <property type="match status" value="1"/>
</dbReference>
<dbReference type="InterPro" id="IPR026891">
    <property type="entry name" value="Fn3-like"/>
</dbReference>
<accession>A0ABW7FBI1</accession>
<dbReference type="SMART" id="SM01217">
    <property type="entry name" value="Fn3_like"/>
    <property type="match status" value="1"/>
</dbReference>
<organism evidence="5 6">
    <name type="scientific">Pelomonas margarita</name>
    <dbReference type="NCBI Taxonomy" id="3299031"/>
    <lineage>
        <taxon>Bacteria</taxon>
        <taxon>Pseudomonadati</taxon>
        <taxon>Pseudomonadota</taxon>
        <taxon>Betaproteobacteria</taxon>
        <taxon>Burkholderiales</taxon>
        <taxon>Sphaerotilaceae</taxon>
        <taxon>Roseateles</taxon>
    </lineage>
</organism>
<evidence type="ECO:0000256" key="1">
    <source>
        <dbReference type="ARBA" id="ARBA00005336"/>
    </source>
</evidence>
<dbReference type="InterPro" id="IPR036881">
    <property type="entry name" value="Glyco_hydro_3_C_sf"/>
</dbReference>
<comment type="caution">
    <text evidence="5">The sequence shown here is derived from an EMBL/GenBank/DDBJ whole genome shotgun (WGS) entry which is preliminary data.</text>
</comment>
<dbReference type="InterPro" id="IPR002772">
    <property type="entry name" value="Glyco_hydro_3_C"/>
</dbReference>
<dbReference type="RefSeq" id="WP_394394357.1">
    <property type="nucleotide sequence ID" value="NZ_JBIGHW010000001.1"/>
</dbReference>
<dbReference type="Pfam" id="PF07691">
    <property type="entry name" value="PA14"/>
    <property type="match status" value="1"/>
</dbReference>
<dbReference type="SUPFAM" id="SSF52279">
    <property type="entry name" value="Beta-D-glucan exohydrolase, C-terminal domain"/>
    <property type="match status" value="1"/>
</dbReference>
<dbReference type="Gene3D" id="2.60.40.10">
    <property type="entry name" value="Immunoglobulins"/>
    <property type="match status" value="1"/>
</dbReference>